<organism evidence="1 2">
    <name type="scientific">Naganishia onofrii</name>
    <dbReference type="NCBI Taxonomy" id="1851511"/>
    <lineage>
        <taxon>Eukaryota</taxon>
        <taxon>Fungi</taxon>
        <taxon>Dikarya</taxon>
        <taxon>Basidiomycota</taxon>
        <taxon>Agaricomycotina</taxon>
        <taxon>Tremellomycetes</taxon>
        <taxon>Filobasidiales</taxon>
        <taxon>Filobasidiaceae</taxon>
        <taxon>Naganishia</taxon>
    </lineage>
</organism>
<dbReference type="Proteomes" id="UP001234202">
    <property type="component" value="Unassembled WGS sequence"/>
</dbReference>
<name>A0ACC2XWU7_9TREE</name>
<comment type="caution">
    <text evidence="1">The sequence shown here is derived from an EMBL/GenBank/DDBJ whole genome shotgun (WGS) entry which is preliminary data.</text>
</comment>
<dbReference type="EMBL" id="JASBWV010000001">
    <property type="protein sequence ID" value="KAJ9128105.1"/>
    <property type="molecule type" value="Genomic_DNA"/>
</dbReference>
<protein>
    <submittedName>
        <fullName evidence="1">Uncharacterized protein</fullName>
    </submittedName>
</protein>
<accession>A0ACC2XWU7</accession>
<gene>
    <name evidence="1" type="ORF">QFC24_000396</name>
</gene>
<evidence type="ECO:0000313" key="2">
    <source>
        <dbReference type="Proteomes" id="UP001234202"/>
    </source>
</evidence>
<evidence type="ECO:0000313" key="1">
    <source>
        <dbReference type="EMBL" id="KAJ9128105.1"/>
    </source>
</evidence>
<sequence length="1109" mass="118652">MASGINHSIDQDEEQIQHMSRDDGYQKHEFTPSPSVSPPLTAGSSSYPSIQQTPTRGTTLVSDLPMLAGLGISGVMTGRLDEEKTILVGDISEGGDADEKQERSQTLGVLESGSGTPLTIRGLSRSSSSTQTPTNHSSPASPFTMSRKSMNFGRADEHERIHRVREHEHNTFKKYSPPSPTDRSGIVMDRFDGPSPSPEVSQKKSTVGAGTLPPSLGFLDPFGHAQAGLGLSSPFDSSSAQLSKQDGLPSRFHGRAVTSKVGSADSSSSRGTGDSFGTSLPPLSPSLSASSSRANSGTSQASSRQHGDRLSSTFSHTRTPSTEKKSKPEVTESGIGTEDFSGMNGFDDNTSPARRWRNKAASLEDEAEEGRNSLPDLPLVPSTPNRMSFNFTQQQNSRYSPGPQSTAQMRSSLGTISSSRHLSANGSEFMIPPTPTITPSWQHGRSDSVASNWNEGDHRVHARNLSLFFPRPDANGVVPPPLRSPSMVVEGTQEAPVTLILPKGESSKPHSANGFSFGLPPPPRSPSMSVGITGGVDIPGQHTTVDPSKKRRGHHHRHSMSHNFFSFLDPVVTNPAMASPSEVPVSILSSPSHSAKPKTVASTLLNGSQSAQSLEVSSIPLLPSPFQAQKRQSLFSRILDLSPQTKLKAGLGTLELFLGVSLWVDGQLHGNVSMTGLGYLLVFDAMGLLLQVWGGCLPSGVAAQSTLASPFGAYRRETLYYFVQAIFLLFAATYIAKESLEHMLMAGEHGSESQHLGHSSHREHGAVLLHGAAANGALSHRPHNSILMLTVASASSMISGAFLQNHAKLVEAVGPLLQTSSKGVALVTSAHKLHPMLGRYVERYLDNPFSSAVSACCIAAMLAQAFVPEGQAGLSEKALALVETILAFWLSYPASVAFGKVLLQTAPPQDALQIMTMKKAIREIEAHPAVTRVSRPHVWQLTPCSARNSMPSLTPTRPKPMSRATSHYNRTERTETHQRRHSDTAGSSILVANIVVHLRADLEARKVMEVTRLAYDAVDNAIGVRKSRDKWASRGGELITSTAKDVTTPIKSPTPNITTTPSLLLTKQVKLIATGTIRIMIATITTSTTTHDIADSTSSNEASSRLTVE</sequence>
<keyword evidence="2" id="KW-1185">Reference proteome</keyword>
<proteinExistence type="predicted"/>
<reference evidence="1" key="1">
    <citation type="submission" date="2023-04" db="EMBL/GenBank/DDBJ databases">
        <title>Draft Genome sequencing of Naganishia species isolated from polar environments using Oxford Nanopore Technology.</title>
        <authorList>
            <person name="Leo P."/>
            <person name="Venkateswaran K."/>
        </authorList>
    </citation>
    <scope>NUCLEOTIDE SEQUENCE</scope>
    <source>
        <strain evidence="1">DBVPG 5303</strain>
    </source>
</reference>